<dbReference type="Gene3D" id="1.25.40.90">
    <property type="match status" value="1"/>
</dbReference>
<gene>
    <name evidence="7" type="ORF">NAEGRDRAFT_56097</name>
</gene>
<proteinExistence type="predicted"/>
<keyword evidence="3" id="KW-0472">Membrane</keyword>
<feature type="domain" description="ENTH" evidence="6">
    <location>
        <begin position="7"/>
        <end position="142"/>
    </location>
</feature>
<comment type="subcellular location">
    <subcellularLocation>
        <location evidence="1">Membrane</location>
        <location evidence="1">Clathrin-coated pit</location>
    </subcellularLocation>
</comment>
<sequence length="506" mass="57034">MKDIGTLAVSSFDDVKKSLAKATNQDPVPPKEKHVKKLIIATETNRELNMAEFAKAVCRVYRKSSDWLTASKGLQLLHRIIQDGSAEFCDAIVQNDPEKRFNMSKFKDRNTSEAMDQTPLVKQYCRYLEERLIIYRIYQLKSLLPDMTLDAYVTTGDITGWLDLTESLLRASNELVECFEIVRAKKSVLGNGAAIGCFTLCLDDSFVLYKLLGVCATKILDEFYKVSIVDAKRALKVYEKYCESAKRLESMFEFSKSVPQIFLKAKPPSLKFKPESVIEPMREYLQSNGGSKKKLAMEDVPVTELSSILSKNEIDLIKVSSDFDEAPNGGRTSRSSSIKQRKSSILSSEEKPKPSPSKPAVDLDDLLSFDAPPATNIPHSNNGFNQPTINQPSRQDAALNILSQFDQPTNNNYGYGNNNQMWNNNQYGANNNQYGNQPQYGNNQWNNGNQQQYGNNQYGNQPYGNNNGYQNNNPYSNPYGNNPYGNSNPYSQQQQPNNNNSNNPYF</sequence>
<dbReference type="GO" id="GO:0006900">
    <property type="term" value="P:vesicle budding from membrane"/>
    <property type="evidence" value="ECO:0007669"/>
    <property type="project" value="TreeGrafter"/>
</dbReference>
<dbReference type="GO" id="GO:0005546">
    <property type="term" value="F:phosphatidylinositol-4,5-bisphosphate binding"/>
    <property type="evidence" value="ECO:0007669"/>
    <property type="project" value="TreeGrafter"/>
</dbReference>
<dbReference type="OrthoDB" id="44015at2759"/>
<dbReference type="GO" id="GO:0000149">
    <property type="term" value="F:SNARE binding"/>
    <property type="evidence" value="ECO:0007669"/>
    <property type="project" value="TreeGrafter"/>
</dbReference>
<dbReference type="eggNOG" id="KOG0251">
    <property type="taxonomic scope" value="Eukaryota"/>
</dbReference>
<dbReference type="InterPro" id="IPR048050">
    <property type="entry name" value="ANTH_N_plant"/>
</dbReference>
<evidence type="ECO:0000256" key="1">
    <source>
        <dbReference type="ARBA" id="ARBA00004600"/>
    </source>
</evidence>
<dbReference type="OMA" id="AWTIVFK"/>
<keyword evidence="2" id="KW-0254">Endocytosis</keyword>
<accession>D2VAB5</accession>
<dbReference type="GO" id="GO:0032050">
    <property type="term" value="F:clathrin heavy chain binding"/>
    <property type="evidence" value="ECO:0007669"/>
    <property type="project" value="TreeGrafter"/>
</dbReference>
<evidence type="ECO:0000313" key="8">
    <source>
        <dbReference type="Proteomes" id="UP000006671"/>
    </source>
</evidence>
<evidence type="ECO:0000256" key="3">
    <source>
        <dbReference type="ARBA" id="ARBA00023136"/>
    </source>
</evidence>
<evidence type="ECO:0000256" key="4">
    <source>
        <dbReference type="ARBA" id="ARBA00023176"/>
    </source>
</evidence>
<dbReference type="GO" id="GO:0048268">
    <property type="term" value="P:clathrin coat assembly"/>
    <property type="evidence" value="ECO:0007669"/>
    <property type="project" value="InterPro"/>
</dbReference>
<dbReference type="InParanoid" id="D2VAB5"/>
<keyword evidence="4" id="KW-0168">Coated pit</keyword>
<dbReference type="VEuPathDB" id="AmoebaDB:NAEGRDRAFT_56097"/>
<dbReference type="Pfam" id="PF07651">
    <property type="entry name" value="ANTH"/>
    <property type="match status" value="1"/>
</dbReference>
<feature type="region of interest" description="Disordered" evidence="5">
    <location>
        <begin position="409"/>
        <end position="506"/>
    </location>
</feature>
<feature type="compositionally biased region" description="Polar residues" evidence="5">
    <location>
        <begin position="377"/>
        <end position="391"/>
    </location>
</feature>
<evidence type="ECO:0000256" key="2">
    <source>
        <dbReference type="ARBA" id="ARBA00022583"/>
    </source>
</evidence>
<organism evidence="8">
    <name type="scientific">Naegleria gruberi</name>
    <name type="common">Amoeba</name>
    <dbReference type="NCBI Taxonomy" id="5762"/>
    <lineage>
        <taxon>Eukaryota</taxon>
        <taxon>Discoba</taxon>
        <taxon>Heterolobosea</taxon>
        <taxon>Tetramitia</taxon>
        <taxon>Eutetramitia</taxon>
        <taxon>Vahlkampfiidae</taxon>
        <taxon>Naegleria</taxon>
    </lineage>
</organism>
<dbReference type="GeneID" id="8859397"/>
<dbReference type="SUPFAM" id="SSF89009">
    <property type="entry name" value="GAT-like domain"/>
    <property type="match status" value="1"/>
</dbReference>
<dbReference type="Gene3D" id="1.20.58.150">
    <property type="entry name" value="ANTH domain"/>
    <property type="match status" value="1"/>
</dbReference>
<evidence type="ECO:0000256" key="5">
    <source>
        <dbReference type="SAM" id="MobiDB-lite"/>
    </source>
</evidence>
<feature type="compositionally biased region" description="Low complexity" evidence="5">
    <location>
        <begin position="410"/>
        <end position="506"/>
    </location>
</feature>
<name>D2VAB5_NAEGR</name>
<dbReference type="GO" id="GO:0005905">
    <property type="term" value="C:clathrin-coated pit"/>
    <property type="evidence" value="ECO:0007669"/>
    <property type="project" value="UniProtKB-SubCell"/>
</dbReference>
<dbReference type="InterPro" id="IPR013809">
    <property type="entry name" value="ENTH"/>
</dbReference>
<feature type="region of interest" description="Disordered" evidence="5">
    <location>
        <begin position="322"/>
        <end position="391"/>
    </location>
</feature>
<evidence type="ECO:0000259" key="6">
    <source>
        <dbReference type="PROSITE" id="PS50942"/>
    </source>
</evidence>
<evidence type="ECO:0000313" key="7">
    <source>
        <dbReference type="EMBL" id="EFC46280.1"/>
    </source>
</evidence>
<dbReference type="AlphaFoldDB" id="D2VAB5"/>
<protein>
    <submittedName>
        <fullName evidence="7">Predicted protein</fullName>
    </submittedName>
</protein>
<dbReference type="InterPro" id="IPR014712">
    <property type="entry name" value="ANTH_dom_sf"/>
</dbReference>
<dbReference type="CDD" id="cd03564">
    <property type="entry name" value="ANTH_N"/>
    <property type="match status" value="1"/>
</dbReference>
<dbReference type="PROSITE" id="PS50942">
    <property type="entry name" value="ENTH"/>
    <property type="match status" value="1"/>
</dbReference>
<dbReference type="PANTHER" id="PTHR22951">
    <property type="entry name" value="CLATHRIN ASSEMBLY PROTEIN"/>
    <property type="match status" value="1"/>
</dbReference>
<dbReference type="InterPro" id="IPR045192">
    <property type="entry name" value="AP180-like"/>
</dbReference>
<dbReference type="KEGG" id="ngr:NAEGRDRAFT_56097"/>
<dbReference type="RefSeq" id="XP_002679024.1">
    <property type="nucleotide sequence ID" value="XM_002678978.1"/>
</dbReference>
<dbReference type="InterPro" id="IPR011417">
    <property type="entry name" value="ANTH_dom"/>
</dbReference>
<dbReference type="InterPro" id="IPR008942">
    <property type="entry name" value="ENTH_VHS"/>
</dbReference>
<reference evidence="7 8" key="1">
    <citation type="journal article" date="2010" name="Cell">
        <title>The genome of Naegleria gruberi illuminates early eukaryotic versatility.</title>
        <authorList>
            <person name="Fritz-Laylin L.K."/>
            <person name="Prochnik S.E."/>
            <person name="Ginger M.L."/>
            <person name="Dacks J.B."/>
            <person name="Carpenter M.L."/>
            <person name="Field M.C."/>
            <person name="Kuo A."/>
            <person name="Paredez A."/>
            <person name="Chapman J."/>
            <person name="Pham J."/>
            <person name="Shu S."/>
            <person name="Neupane R."/>
            <person name="Cipriano M."/>
            <person name="Mancuso J."/>
            <person name="Tu H."/>
            <person name="Salamov A."/>
            <person name="Lindquist E."/>
            <person name="Shapiro H."/>
            <person name="Lucas S."/>
            <person name="Grigoriev I.V."/>
            <person name="Cande W.Z."/>
            <person name="Fulton C."/>
            <person name="Rokhsar D.S."/>
            <person name="Dawson S.C."/>
        </authorList>
    </citation>
    <scope>NUCLEOTIDE SEQUENCE [LARGE SCALE GENOMIC DNA]</scope>
    <source>
        <strain evidence="7 8">NEG-M</strain>
    </source>
</reference>
<dbReference type="PANTHER" id="PTHR22951:SF5">
    <property type="entry name" value="PHOSPHATIDYLINOSITOL-BINDING CLATHRIN ASSEMBLY PROTEIN LAP"/>
    <property type="match status" value="1"/>
</dbReference>
<dbReference type="GO" id="GO:0030136">
    <property type="term" value="C:clathrin-coated vesicle"/>
    <property type="evidence" value="ECO:0007669"/>
    <property type="project" value="InterPro"/>
</dbReference>
<dbReference type="GO" id="GO:0072583">
    <property type="term" value="P:clathrin-dependent endocytosis"/>
    <property type="evidence" value="ECO:0007669"/>
    <property type="project" value="InterPro"/>
</dbReference>
<feature type="compositionally biased region" description="Low complexity" evidence="5">
    <location>
        <begin position="333"/>
        <end position="347"/>
    </location>
</feature>
<dbReference type="GO" id="GO:0005545">
    <property type="term" value="F:1-phosphatidylinositol binding"/>
    <property type="evidence" value="ECO:0007669"/>
    <property type="project" value="InterPro"/>
</dbReference>
<dbReference type="STRING" id="5762.D2VAB5"/>
<dbReference type="EMBL" id="GG738859">
    <property type="protein sequence ID" value="EFC46280.1"/>
    <property type="molecule type" value="Genomic_DNA"/>
</dbReference>
<dbReference type="Proteomes" id="UP000006671">
    <property type="component" value="Unassembled WGS sequence"/>
</dbReference>
<keyword evidence="8" id="KW-1185">Reference proteome</keyword>
<dbReference type="SUPFAM" id="SSF48464">
    <property type="entry name" value="ENTH/VHS domain"/>
    <property type="match status" value="1"/>
</dbReference>
<dbReference type="SMART" id="SM00273">
    <property type="entry name" value="ENTH"/>
    <property type="match status" value="1"/>
</dbReference>